<dbReference type="InterPro" id="IPR053714">
    <property type="entry name" value="Iso_Racemase_Enz_sf"/>
</dbReference>
<evidence type="ECO:0000313" key="1">
    <source>
        <dbReference type="EMBL" id="GGZ57751.1"/>
    </source>
</evidence>
<sequence>MSLHAAARVGVVVPSGNAAAEPEIGTLVRPALNVHTSRFPVLPGRDLRERLDVYNEQLPAVVAGFGGLALDAVVVACSGSHYLLDPDGDRALCEKIGADAGAPVASSTLATLDTTGDLGITDIVLVSPYQPWLTDLSAGYWERAGLRVTQTVKVRAGDRYSPYDVTTRDLVDQVNEAAPADDAVLLLTGTGMFTFEALRQLGADNRRTLLTSNICSARWALKQAGRDVPQGEALWPLHRLAGSAA</sequence>
<reference evidence="1" key="1">
    <citation type="journal article" date="2014" name="Int. J. Syst. Evol. Microbiol.">
        <title>Complete genome sequence of Corynebacterium casei LMG S-19264T (=DSM 44701T), isolated from a smear-ripened cheese.</title>
        <authorList>
            <consortium name="US DOE Joint Genome Institute (JGI-PGF)"/>
            <person name="Walter F."/>
            <person name="Albersmeier A."/>
            <person name="Kalinowski J."/>
            <person name="Ruckert C."/>
        </authorList>
    </citation>
    <scope>NUCLEOTIDE SEQUENCE</scope>
    <source>
        <strain evidence="1">JCM 4834</strain>
    </source>
</reference>
<dbReference type="AlphaFoldDB" id="A0A5P2UIH6"/>
<reference evidence="1" key="3">
    <citation type="submission" date="2020-09" db="EMBL/GenBank/DDBJ databases">
        <authorList>
            <person name="Sun Q."/>
            <person name="Ohkuma M."/>
        </authorList>
    </citation>
    <scope>NUCLEOTIDE SEQUENCE</scope>
    <source>
        <strain evidence="1">JCM 4834</strain>
    </source>
</reference>
<dbReference type="Pfam" id="PF17645">
    <property type="entry name" value="Amdase"/>
    <property type="match status" value="1"/>
</dbReference>
<dbReference type="Proteomes" id="UP000634660">
    <property type="component" value="Unassembled WGS sequence"/>
</dbReference>
<organism evidence="2 3">
    <name type="scientific">Streptomyces subrutilus</name>
    <dbReference type="NCBI Taxonomy" id="36818"/>
    <lineage>
        <taxon>Bacteria</taxon>
        <taxon>Bacillati</taxon>
        <taxon>Actinomycetota</taxon>
        <taxon>Actinomycetes</taxon>
        <taxon>Kitasatosporales</taxon>
        <taxon>Streptomycetaceae</taxon>
        <taxon>Streptomyces</taxon>
    </lineage>
</organism>
<evidence type="ECO:0000313" key="3">
    <source>
        <dbReference type="Proteomes" id="UP000326831"/>
    </source>
</evidence>
<dbReference type="InterPro" id="IPR026286">
    <property type="entry name" value="MaiA/AMDase"/>
</dbReference>
<dbReference type="RefSeq" id="WP_150517860.1">
    <property type="nucleotide sequence ID" value="NZ_CP109051.1"/>
</dbReference>
<proteinExistence type="predicted"/>
<dbReference type="PANTHER" id="PTHR40267">
    <property type="entry name" value="BLR3294 PROTEIN"/>
    <property type="match status" value="1"/>
</dbReference>
<protein>
    <submittedName>
        <fullName evidence="2">Arylmalonate decarboxylase</fullName>
    </submittedName>
</protein>
<gene>
    <name evidence="2" type="ORF">CP968_11165</name>
    <name evidence="1" type="ORF">GCM10010371_16500</name>
</gene>
<dbReference type="Gene3D" id="3.40.50.12500">
    <property type="match status" value="1"/>
</dbReference>
<accession>A0A5P2UIH6</accession>
<dbReference type="KEGG" id="ssub:CP968_11165"/>
<evidence type="ECO:0000313" key="2">
    <source>
        <dbReference type="EMBL" id="QEU78780.1"/>
    </source>
</evidence>
<reference evidence="2 3" key="2">
    <citation type="submission" date="2017-09" db="EMBL/GenBank/DDBJ databases">
        <authorList>
            <person name="Lee N."/>
            <person name="Cho B.-K."/>
        </authorList>
    </citation>
    <scope>NUCLEOTIDE SEQUENCE [LARGE SCALE GENOMIC DNA]</scope>
    <source>
        <strain evidence="2 3">ATCC 27467</strain>
    </source>
</reference>
<dbReference type="PANTHER" id="PTHR40267:SF1">
    <property type="entry name" value="BLR3294 PROTEIN"/>
    <property type="match status" value="1"/>
</dbReference>
<name>A0A5P2UIH6_9ACTN</name>
<dbReference type="OrthoDB" id="6836758at2"/>
<dbReference type="Proteomes" id="UP000326831">
    <property type="component" value="Chromosome"/>
</dbReference>
<keyword evidence="3" id="KW-1185">Reference proteome</keyword>
<dbReference type="EMBL" id="CP023701">
    <property type="protein sequence ID" value="QEU78780.1"/>
    <property type="molecule type" value="Genomic_DNA"/>
</dbReference>
<dbReference type="EMBL" id="BMVX01000005">
    <property type="protein sequence ID" value="GGZ57751.1"/>
    <property type="molecule type" value="Genomic_DNA"/>
</dbReference>